<evidence type="ECO:0000256" key="1">
    <source>
        <dbReference type="ARBA" id="ARBA00023125"/>
    </source>
</evidence>
<keyword evidence="5" id="KW-1185">Reference proteome</keyword>
<gene>
    <name evidence="4" type="ORF">HMPREF9453_01819</name>
</gene>
<dbReference type="eggNOG" id="COG1309">
    <property type="taxonomic scope" value="Bacteria"/>
</dbReference>
<dbReference type="PANTHER" id="PTHR43479:SF11">
    <property type="entry name" value="ACREF_ENVCD OPERON REPRESSOR-RELATED"/>
    <property type="match status" value="1"/>
</dbReference>
<evidence type="ECO:0000313" key="5">
    <source>
        <dbReference type="Proteomes" id="UP000003277"/>
    </source>
</evidence>
<dbReference type="HOGENOM" id="CLU_1223595_0_0_9"/>
<evidence type="ECO:0000313" key="4">
    <source>
        <dbReference type="EMBL" id="EHO62285.1"/>
    </source>
</evidence>
<dbReference type="GO" id="GO:0003677">
    <property type="term" value="F:DNA binding"/>
    <property type="evidence" value="ECO:0007669"/>
    <property type="project" value="UniProtKB-UniRule"/>
</dbReference>
<proteinExistence type="predicted"/>
<name>H1D2I8_9FIRM</name>
<evidence type="ECO:0000256" key="2">
    <source>
        <dbReference type="PROSITE-ProRule" id="PRU00335"/>
    </source>
</evidence>
<dbReference type="Gene3D" id="1.10.357.10">
    <property type="entry name" value="Tetracycline Repressor, domain 2"/>
    <property type="match status" value="1"/>
</dbReference>
<dbReference type="PRINTS" id="PR00455">
    <property type="entry name" value="HTHTETR"/>
</dbReference>
<keyword evidence="1 2" id="KW-0238">DNA-binding</keyword>
<feature type="domain" description="HTH tetR-type" evidence="3">
    <location>
        <begin position="12"/>
        <end position="72"/>
    </location>
</feature>
<dbReference type="PANTHER" id="PTHR43479">
    <property type="entry name" value="ACREF/ENVCD OPERON REPRESSOR-RELATED"/>
    <property type="match status" value="1"/>
</dbReference>
<dbReference type="InterPro" id="IPR001647">
    <property type="entry name" value="HTH_TetR"/>
</dbReference>
<dbReference type="OrthoDB" id="9785164at2"/>
<organism evidence="4 5">
    <name type="scientific">Dialister succinatiphilus YIT 11850</name>
    <dbReference type="NCBI Taxonomy" id="742743"/>
    <lineage>
        <taxon>Bacteria</taxon>
        <taxon>Bacillati</taxon>
        <taxon>Bacillota</taxon>
        <taxon>Negativicutes</taxon>
        <taxon>Veillonellales</taxon>
        <taxon>Veillonellaceae</taxon>
        <taxon>Dialister</taxon>
    </lineage>
</organism>
<dbReference type="InterPro" id="IPR009057">
    <property type="entry name" value="Homeodomain-like_sf"/>
</dbReference>
<dbReference type="PROSITE" id="PS50977">
    <property type="entry name" value="HTH_TETR_2"/>
    <property type="match status" value="1"/>
</dbReference>
<accession>H1D2I8</accession>
<dbReference type="PATRIC" id="fig|742743.3.peg.1851"/>
<protein>
    <recommendedName>
        <fullName evidence="3">HTH tetR-type domain-containing protein</fullName>
    </recommendedName>
</protein>
<evidence type="ECO:0000259" key="3">
    <source>
        <dbReference type="PROSITE" id="PS50977"/>
    </source>
</evidence>
<feature type="DNA-binding region" description="H-T-H motif" evidence="2">
    <location>
        <begin position="35"/>
        <end position="54"/>
    </location>
</feature>
<dbReference type="EMBL" id="ADLT01000058">
    <property type="protein sequence ID" value="EHO62285.1"/>
    <property type="molecule type" value="Genomic_DNA"/>
</dbReference>
<sequence length="220" mass="25328">MNQSPVMAERMRQTKNRILQTAKDIFLEQGCRRTTIRQIVERSGITSGSIYNIFSSKEEIFNTLAADVLENCIRMVQKEAGGESPLYQYAAVLLVEMEAIARDERVRELYQEAYTSPAMFEAAVNRHVRLEMKIFGESYGKLFKEDEILARNYMVKGAMGGFINSFYFKDPPPVEEAEFLLLSLTFRVLGSKKKDILPMLKSLDQKREVWAMMAKDILKK</sequence>
<dbReference type="Proteomes" id="UP000003277">
    <property type="component" value="Unassembled WGS sequence"/>
</dbReference>
<dbReference type="STRING" id="742743.HMPREF9453_01819"/>
<dbReference type="Pfam" id="PF00440">
    <property type="entry name" value="TetR_N"/>
    <property type="match status" value="1"/>
</dbReference>
<comment type="caution">
    <text evidence="4">The sequence shown here is derived from an EMBL/GenBank/DDBJ whole genome shotgun (WGS) entry which is preliminary data.</text>
</comment>
<dbReference type="RefSeq" id="WP_008860313.1">
    <property type="nucleotide sequence ID" value="NZ_JH591189.1"/>
</dbReference>
<dbReference type="InterPro" id="IPR050624">
    <property type="entry name" value="HTH-type_Tx_Regulator"/>
</dbReference>
<reference evidence="4 5" key="1">
    <citation type="submission" date="2011-11" db="EMBL/GenBank/DDBJ databases">
        <title>The Genome Sequence of Dialister succinatiphilus YIT 11850.</title>
        <authorList>
            <consortium name="The Broad Institute Genome Sequencing Platform"/>
            <person name="Earl A."/>
            <person name="Ward D."/>
            <person name="Feldgarden M."/>
            <person name="Gevers D."/>
            <person name="Morotomi M."/>
            <person name="Young S.K."/>
            <person name="Zeng Q."/>
            <person name="Gargeya S."/>
            <person name="Fitzgerald M."/>
            <person name="Haas B."/>
            <person name="Abouelleil A."/>
            <person name="Alvarado L."/>
            <person name="Arachchi H.M."/>
            <person name="Berlin A."/>
            <person name="Brown A."/>
            <person name="Chapman S.B."/>
            <person name="Dunbar C."/>
            <person name="Gearin G."/>
            <person name="Goldberg J."/>
            <person name="Griggs A."/>
            <person name="Gujja S."/>
            <person name="Heiman D."/>
            <person name="Howarth C."/>
            <person name="Lui A."/>
            <person name="MacDonald P.J.P."/>
            <person name="Montmayeur A."/>
            <person name="Murphy C."/>
            <person name="Neiman D."/>
            <person name="Pearson M."/>
            <person name="Priest M."/>
            <person name="Roberts A."/>
            <person name="Saif S."/>
            <person name="Shea T."/>
            <person name="Sisk P."/>
            <person name="Stolte C."/>
            <person name="Sykes S."/>
            <person name="Wortman J."/>
            <person name="Nusbaum C."/>
            <person name="Birren B."/>
        </authorList>
    </citation>
    <scope>NUCLEOTIDE SEQUENCE [LARGE SCALE GENOMIC DNA]</scope>
    <source>
        <strain evidence="4 5">YIT 11850</strain>
    </source>
</reference>
<dbReference type="AlphaFoldDB" id="H1D2I8"/>
<dbReference type="SUPFAM" id="SSF46689">
    <property type="entry name" value="Homeodomain-like"/>
    <property type="match status" value="1"/>
</dbReference>